<sequence length="115" mass="12211">MNRLRILVIIGAIFMSLFGVGRVHAMPLNAVEMVSEACFSHHGCDSAPFDCVDHCISGVVNESISLLALGAVVVLVLAAFAIIAEGTPVALGFSPIVSNRPPPNRLWVKSTAKRE</sequence>
<dbReference type="AlphaFoldDB" id="A0A0G1ZR07"/>
<dbReference type="EMBL" id="LCRD01000006">
    <property type="protein sequence ID" value="KKW30652.1"/>
    <property type="molecule type" value="Genomic_DNA"/>
</dbReference>
<feature type="transmembrane region" description="Helical" evidence="1">
    <location>
        <begin position="64"/>
        <end position="84"/>
    </location>
</feature>
<proteinExistence type="predicted"/>
<keyword evidence="1" id="KW-0472">Membrane</keyword>
<name>A0A0G1ZR07_9BACT</name>
<reference evidence="2 3" key="1">
    <citation type="journal article" date="2015" name="Nature">
        <title>rRNA introns, odd ribosomes, and small enigmatic genomes across a large radiation of phyla.</title>
        <authorList>
            <person name="Brown C.T."/>
            <person name="Hug L.A."/>
            <person name="Thomas B.C."/>
            <person name="Sharon I."/>
            <person name="Castelle C.J."/>
            <person name="Singh A."/>
            <person name="Wilkins M.J."/>
            <person name="Williams K.H."/>
            <person name="Banfield J.F."/>
        </authorList>
    </citation>
    <scope>NUCLEOTIDE SEQUENCE [LARGE SCALE GENOMIC DNA]</scope>
</reference>
<protein>
    <submittedName>
        <fullName evidence="2">Uncharacterized protein</fullName>
    </submittedName>
</protein>
<evidence type="ECO:0000313" key="2">
    <source>
        <dbReference type="EMBL" id="KKW30652.1"/>
    </source>
</evidence>
<keyword evidence="1" id="KW-1133">Transmembrane helix</keyword>
<evidence type="ECO:0000256" key="1">
    <source>
        <dbReference type="SAM" id="Phobius"/>
    </source>
</evidence>
<evidence type="ECO:0000313" key="3">
    <source>
        <dbReference type="Proteomes" id="UP000034846"/>
    </source>
</evidence>
<gene>
    <name evidence="2" type="ORF">UY72_C0006G0003</name>
</gene>
<dbReference type="Proteomes" id="UP000034846">
    <property type="component" value="Unassembled WGS sequence"/>
</dbReference>
<organism evidence="2 3">
    <name type="scientific">Candidatus Uhrbacteria bacterium GW2011_GWD2_52_7</name>
    <dbReference type="NCBI Taxonomy" id="1618989"/>
    <lineage>
        <taxon>Bacteria</taxon>
        <taxon>Candidatus Uhriibacteriota</taxon>
    </lineage>
</organism>
<keyword evidence="1" id="KW-0812">Transmembrane</keyword>
<accession>A0A0G1ZR07</accession>
<comment type="caution">
    <text evidence="2">The sequence shown here is derived from an EMBL/GenBank/DDBJ whole genome shotgun (WGS) entry which is preliminary data.</text>
</comment>